<gene>
    <name evidence="10" type="ORF">PENTCL1PPCAC_280</name>
</gene>
<dbReference type="InterPro" id="IPR032487">
    <property type="entry name" value="ABA-1_nematode"/>
</dbReference>
<dbReference type="GO" id="GO:0009888">
    <property type="term" value="P:tissue development"/>
    <property type="evidence" value="ECO:0007669"/>
    <property type="project" value="TreeGrafter"/>
</dbReference>
<dbReference type="InterPro" id="IPR050440">
    <property type="entry name" value="Laminin/Netrin_ECM"/>
</dbReference>
<evidence type="ECO:0000256" key="2">
    <source>
        <dbReference type="ARBA" id="ARBA00022737"/>
    </source>
</evidence>
<dbReference type="SMART" id="SM00180">
    <property type="entry name" value="EGF_Lam"/>
    <property type="match status" value="2"/>
</dbReference>
<feature type="non-terminal residue" evidence="10">
    <location>
        <position position="1"/>
    </location>
</feature>
<dbReference type="EMBL" id="BTSX01000001">
    <property type="protein sequence ID" value="GMS78105.1"/>
    <property type="molecule type" value="Genomic_DNA"/>
</dbReference>
<protein>
    <recommendedName>
        <fullName evidence="9">Laminin EGF-like domain-containing protein</fullName>
    </recommendedName>
</protein>
<evidence type="ECO:0000256" key="5">
    <source>
        <dbReference type="ARBA" id="ARBA00023292"/>
    </source>
</evidence>
<proteinExistence type="predicted"/>
<reference evidence="10" key="1">
    <citation type="submission" date="2023-10" db="EMBL/GenBank/DDBJ databases">
        <title>Genome assembly of Pristionchus species.</title>
        <authorList>
            <person name="Yoshida K."/>
            <person name="Sommer R.J."/>
        </authorList>
    </citation>
    <scope>NUCLEOTIDE SEQUENCE</scope>
    <source>
        <strain evidence="10">RS0144</strain>
    </source>
</reference>
<dbReference type="Gene3D" id="1.10.533.30">
    <property type="entry name" value="Nematode polyprotein allergen ABA-1"/>
    <property type="match status" value="2"/>
</dbReference>
<feature type="domain" description="Laminin EGF-like" evidence="9">
    <location>
        <begin position="349"/>
        <end position="397"/>
    </location>
</feature>
<evidence type="ECO:0000256" key="6">
    <source>
        <dbReference type="PROSITE-ProRule" id="PRU00460"/>
    </source>
</evidence>
<dbReference type="Pfam" id="PF16469">
    <property type="entry name" value="NPA"/>
    <property type="match status" value="2"/>
</dbReference>
<feature type="compositionally biased region" description="Basic and acidic residues" evidence="7">
    <location>
        <begin position="446"/>
        <end position="462"/>
    </location>
</feature>
<keyword evidence="1 8" id="KW-0732">Signal</keyword>
<feature type="region of interest" description="Disordered" evidence="7">
    <location>
        <begin position="442"/>
        <end position="479"/>
    </location>
</feature>
<comment type="caution">
    <text evidence="10">The sequence shown here is derived from an EMBL/GenBank/DDBJ whole genome shotgun (WGS) entry which is preliminary data.</text>
</comment>
<evidence type="ECO:0000313" key="10">
    <source>
        <dbReference type="EMBL" id="GMS78105.1"/>
    </source>
</evidence>
<keyword evidence="11" id="KW-1185">Reference proteome</keyword>
<comment type="caution">
    <text evidence="6">Lacks conserved residue(s) required for the propagation of feature annotation.</text>
</comment>
<evidence type="ECO:0000256" key="4">
    <source>
        <dbReference type="ARBA" id="ARBA00023180"/>
    </source>
</evidence>
<evidence type="ECO:0000256" key="8">
    <source>
        <dbReference type="SAM" id="SignalP"/>
    </source>
</evidence>
<dbReference type="CDD" id="cd00055">
    <property type="entry name" value="EGF_Lam"/>
    <property type="match status" value="1"/>
</dbReference>
<dbReference type="InterPro" id="IPR038289">
    <property type="entry name" value="DVA-1_sf"/>
</dbReference>
<dbReference type="Pfam" id="PF24973">
    <property type="entry name" value="EGF_LMN_ATRN"/>
    <property type="match status" value="1"/>
</dbReference>
<keyword evidence="4" id="KW-0325">Glycoprotein</keyword>
<dbReference type="SUPFAM" id="SSF57196">
    <property type="entry name" value="EGF/Laminin"/>
    <property type="match status" value="1"/>
</dbReference>
<name>A0AAV5SD69_9BILA</name>
<evidence type="ECO:0000256" key="3">
    <source>
        <dbReference type="ARBA" id="ARBA00023157"/>
    </source>
</evidence>
<dbReference type="InterPro" id="IPR002049">
    <property type="entry name" value="LE_dom"/>
</dbReference>
<feature type="compositionally biased region" description="Acidic residues" evidence="7">
    <location>
        <begin position="463"/>
        <end position="479"/>
    </location>
</feature>
<feature type="signal peptide" evidence="8">
    <location>
        <begin position="1"/>
        <end position="17"/>
    </location>
</feature>
<feature type="chain" id="PRO_5043316130" description="Laminin EGF-like domain-containing protein" evidence="8">
    <location>
        <begin position="18"/>
        <end position="479"/>
    </location>
</feature>
<accession>A0AAV5SD69</accession>
<evidence type="ECO:0000256" key="7">
    <source>
        <dbReference type="SAM" id="MobiDB-lite"/>
    </source>
</evidence>
<dbReference type="Proteomes" id="UP001432027">
    <property type="component" value="Unassembled WGS sequence"/>
</dbReference>
<dbReference type="PROSITE" id="PS50027">
    <property type="entry name" value="EGF_LAM_2"/>
    <property type="match status" value="1"/>
</dbReference>
<dbReference type="PANTHER" id="PTHR10574:SF444">
    <property type="entry name" value="BASEMENT MEMBRANE-SPECIFIC HEPARAN SULFATE PROTEOGLYCAN CORE PROTEIN"/>
    <property type="match status" value="1"/>
</dbReference>
<dbReference type="InterPro" id="IPR056863">
    <property type="entry name" value="LMN_ATRN_NET-like_EGF"/>
</dbReference>
<dbReference type="GO" id="GO:0009887">
    <property type="term" value="P:animal organ morphogenesis"/>
    <property type="evidence" value="ECO:0007669"/>
    <property type="project" value="TreeGrafter"/>
</dbReference>
<evidence type="ECO:0000256" key="1">
    <source>
        <dbReference type="ARBA" id="ARBA00022729"/>
    </source>
</evidence>
<keyword evidence="3 6" id="KW-1015">Disulfide bond</keyword>
<feature type="disulfide bond" evidence="6">
    <location>
        <begin position="367"/>
        <end position="376"/>
    </location>
</feature>
<dbReference type="PROSITE" id="PS01248">
    <property type="entry name" value="EGF_LAM_1"/>
    <property type="match status" value="1"/>
</dbReference>
<evidence type="ECO:0000259" key="9">
    <source>
        <dbReference type="PROSITE" id="PS50027"/>
    </source>
</evidence>
<keyword evidence="2" id="KW-0677">Repeat</keyword>
<dbReference type="Gene3D" id="2.10.25.10">
    <property type="entry name" value="Laminin"/>
    <property type="match status" value="1"/>
</dbReference>
<sequence>WLATSSVFFLLVTGLAAKRLEQVEESDEEYIARPKYHSPAEIKNIHAEVFPDEKPEPLGDEELKWMKTRHRFLIKKAVDQGANEWERLQKIAELFYEQHQSRRRQSQLALEKYCTDNLRRLIGDVNVDRLMYLYSESATPEHLQSAFASMISRIGDEEKSNQAEQYGQFCKKILRIVSLEPAALMDWLSEEQRAQLQLLIIDKEISDDVIYERVYQFYNETADKEEAQETIASACRRFIADLFGDDIVEEIEDLKDQSQKPQIMASKLHQHINEVENSDTERVYGKSVWLCERIYVGYSGVCECGGRADACDETQSCLECRGFTEGAMCQRCQVGYEWALEGDRCVEACECNGHADMCDDFGTCQNCTANTVGKHCEFCEDGFIGNARGGTETDCLECECRLDQQCVLNAEGAVECVTPLEAIFEADSSNDTDILEAIARSEQSLLDDKGKDEAEASVIDEKKDDEEQEEQAVDDEADE</sequence>
<keyword evidence="5 6" id="KW-0424">Laminin EGF-like domain</keyword>
<evidence type="ECO:0000313" key="11">
    <source>
        <dbReference type="Proteomes" id="UP001432027"/>
    </source>
</evidence>
<dbReference type="PANTHER" id="PTHR10574">
    <property type="entry name" value="NETRIN/LAMININ-RELATED"/>
    <property type="match status" value="1"/>
</dbReference>
<dbReference type="AlphaFoldDB" id="A0AAV5SD69"/>
<organism evidence="10 11">
    <name type="scientific">Pristionchus entomophagus</name>
    <dbReference type="NCBI Taxonomy" id="358040"/>
    <lineage>
        <taxon>Eukaryota</taxon>
        <taxon>Metazoa</taxon>
        <taxon>Ecdysozoa</taxon>
        <taxon>Nematoda</taxon>
        <taxon>Chromadorea</taxon>
        <taxon>Rhabditida</taxon>
        <taxon>Rhabditina</taxon>
        <taxon>Diplogasteromorpha</taxon>
        <taxon>Diplogasteroidea</taxon>
        <taxon>Neodiplogasteridae</taxon>
        <taxon>Pristionchus</taxon>
    </lineage>
</organism>